<accession>A0A0A8X873</accession>
<dbReference type="InterPro" id="IPR022121">
    <property type="entry name" value="Peptidase_M73_camelysin"/>
</dbReference>
<reference evidence="1 2" key="1">
    <citation type="submission" date="2013-06" db="EMBL/GenBank/DDBJ databases">
        <title>Whole genome shotgun sequence of Bacillus selenatarsenatis SF-1.</title>
        <authorList>
            <person name="Kuroda M."/>
            <person name="Sei K."/>
            <person name="Yamashita M."/>
            <person name="Ike M."/>
        </authorList>
    </citation>
    <scope>NUCLEOTIDE SEQUENCE [LARGE SCALE GENOMIC DNA]</scope>
    <source>
        <strain evidence="1 2">SF-1</strain>
    </source>
</reference>
<comment type="caution">
    <text evidence="1">The sequence shown here is derived from an EMBL/GenBank/DDBJ whole genome shotgun (WGS) entry which is preliminary data.</text>
</comment>
<evidence type="ECO:0000313" key="1">
    <source>
        <dbReference type="EMBL" id="GAM15444.1"/>
    </source>
</evidence>
<dbReference type="Proteomes" id="UP000031014">
    <property type="component" value="Unassembled WGS sequence"/>
</dbReference>
<dbReference type="RefSeq" id="WP_041967098.1">
    <property type="nucleotide sequence ID" value="NZ_BASE01000083.1"/>
</dbReference>
<sequence length="210" mass="22918">MSIKKKMGIGILTGTLGLSLIGGGTWAAFNDVENTTNTFEAGTLDLTTDKSVLFELSNLKPGDYFTKTLKLGNNGSLAIDDIFLKSTVSGWEDVKHSHLSDNGENNQVDFLKQFKVTIKRDNVSLGTVTADQLMSYTTNPREITGSGTNPALLSGEDMDIEIKVEFVNDPATYPNSRLHTQNKYQGEGAEISLKFEATQMPGEERNNDGE</sequence>
<dbReference type="STRING" id="1321606.SAMD00020551_3601"/>
<dbReference type="AlphaFoldDB" id="A0A0A8X873"/>
<dbReference type="NCBIfam" id="TIGR04088">
    <property type="entry name" value="cognate_SipW"/>
    <property type="match status" value="1"/>
</dbReference>
<dbReference type="EMBL" id="BASE01000083">
    <property type="protein sequence ID" value="GAM15444.1"/>
    <property type="molecule type" value="Genomic_DNA"/>
</dbReference>
<name>A0A0A8X873_MESS1</name>
<protein>
    <submittedName>
        <fullName evidence="1">Stationary phase secreted protein TasA, major protein component of biofilm matrix</fullName>
    </submittedName>
</protein>
<organism evidence="1 2">
    <name type="scientific">Mesobacillus selenatarsenatis (strain DSM 18680 / JCM 14380 / FERM P-15431 / SF-1)</name>
    <dbReference type="NCBI Taxonomy" id="1321606"/>
    <lineage>
        <taxon>Bacteria</taxon>
        <taxon>Bacillati</taxon>
        <taxon>Bacillota</taxon>
        <taxon>Bacilli</taxon>
        <taxon>Bacillales</taxon>
        <taxon>Bacillaceae</taxon>
        <taxon>Mesobacillus</taxon>
    </lineage>
</organism>
<proteinExistence type="predicted"/>
<evidence type="ECO:0000313" key="2">
    <source>
        <dbReference type="Proteomes" id="UP000031014"/>
    </source>
</evidence>
<keyword evidence="2" id="KW-1185">Reference proteome</keyword>
<dbReference type="OrthoDB" id="2660939at2"/>
<dbReference type="Pfam" id="PF12389">
    <property type="entry name" value="Peptidase_M73"/>
    <property type="match status" value="1"/>
</dbReference>
<gene>
    <name evidence="1" type="ORF">SAMD00020551_3601</name>
</gene>
<dbReference type="InterPro" id="IPR023833">
    <property type="entry name" value="Signal_pept_SipW-depend-type"/>
</dbReference>